<gene>
    <name evidence="8" type="ORF">NLI96_g5253</name>
</gene>
<evidence type="ECO:0000256" key="4">
    <source>
        <dbReference type="ARBA" id="ARBA00022692"/>
    </source>
</evidence>
<dbReference type="GO" id="GO:0000329">
    <property type="term" value="C:fungal-type vacuole membrane"/>
    <property type="evidence" value="ECO:0007669"/>
    <property type="project" value="TreeGrafter"/>
</dbReference>
<dbReference type="InterPro" id="IPR002259">
    <property type="entry name" value="Eqnu_transpt"/>
</dbReference>
<dbReference type="GO" id="GO:0015205">
    <property type="term" value="F:nucleobase transmembrane transporter activity"/>
    <property type="evidence" value="ECO:0007669"/>
    <property type="project" value="TreeGrafter"/>
</dbReference>
<dbReference type="GO" id="GO:0005886">
    <property type="term" value="C:plasma membrane"/>
    <property type="evidence" value="ECO:0007669"/>
    <property type="project" value="TreeGrafter"/>
</dbReference>
<evidence type="ECO:0000256" key="1">
    <source>
        <dbReference type="ARBA" id="ARBA00004141"/>
    </source>
</evidence>
<reference evidence="8" key="1">
    <citation type="submission" date="2022-07" db="EMBL/GenBank/DDBJ databases">
        <title>Genome Sequence of Physisporinus lineatus.</title>
        <authorList>
            <person name="Buettner E."/>
        </authorList>
    </citation>
    <scope>NUCLEOTIDE SEQUENCE</scope>
    <source>
        <strain evidence="8">VT162</strain>
    </source>
</reference>
<feature type="transmembrane region" description="Helical" evidence="7">
    <location>
        <begin position="461"/>
        <end position="485"/>
    </location>
</feature>
<feature type="transmembrane region" description="Helical" evidence="7">
    <location>
        <begin position="198"/>
        <end position="215"/>
    </location>
</feature>
<evidence type="ECO:0000256" key="3">
    <source>
        <dbReference type="ARBA" id="ARBA00022448"/>
    </source>
</evidence>
<keyword evidence="9" id="KW-1185">Reference proteome</keyword>
<comment type="caution">
    <text evidence="8">The sequence shown here is derived from an EMBL/GenBank/DDBJ whole genome shotgun (WGS) entry which is preliminary data.</text>
</comment>
<accession>A0AAD5V363</accession>
<evidence type="ECO:0000256" key="6">
    <source>
        <dbReference type="ARBA" id="ARBA00023136"/>
    </source>
</evidence>
<feature type="transmembrane region" description="Helical" evidence="7">
    <location>
        <begin position="64"/>
        <end position="85"/>
    </location>
</feature>
<sequence>MDMNTHLRHNSGGFSGYQQLPQEAASEDPHDPLASSLVLEDEAGDFVAQEEAAAHDPRVRYIHFILGCAVLLPWNALITASPYFLSRLEGSPIKSTFNSYLSTTFTVANFGFLAHATISSKLSSSARRAMASLAILTFLALTLTINTWIHAPPGLFFAFVMLNGIAQAGAGSYLQTAIIAVASLFGPSAVQSMMSGQAAVGVAVSGVQVISTLASTRGKGSPSSLAASSPEESSAFTFFLLSTLFLIFSAVAQSWLVKLPAYACLMDQYKHINAVSQGGVDADEHSGLVSPSRTHSQASDRKEQIIRVTKANAIYNLAVAYVFAVTLAVFPPITISVAPVNPRTSGLVFSAIHFFVFNVGDFCGRFICSYPRFLIWSAKRLLGFSLARTLFIPLFLLCNVQRSAGNASTPLINSDIVFMLILFFFGMSNGYGCSMCMIAAPSVEHNPRLRGRVEDVDTAATVGSFFLVGGLAVGSFASFGVRAAICDCNPFRS</sequence>
<dbReference type="EMBL" id="JANAWD010000168">
    <property type="protein sequence ID" value="KAJ3485002.1"/>
    <property type="molecule type" value="Genomic_DNA"/>
</dbReference>
<feature type="transmembrane region" description="Helical" evidence="7">
    <location>
        <begin position="130"/>
        <end position="149"/>
    </location>
</feature>
<dbReference type="PIRSF" id="PIRSF016379">
    <property type="entry name" value="ENT"/>
    <property type="match status" value="1"/>
</dbReference>
<evidence type="ECO:0000256" key="5">
    <source>
        <dbReference type="ARBA" id="ARBA00022989"/>
    </source>
</evidence>
<dbReference type="PANTHER" id="PTHR10332:SF88">
    <property type="entry name" value="EQUILIBRATIVE NUCLEOSIDE TRANSPORTER 1, ISOFORM A"/>
    <property type="match status" value="1"/>
</dbReference>
<dbReference type="GO" id="GO:0034257">
    <property type="term" value="F:nicotinamide riboside transmembrane transporter activity"/>
    <property type="evidence" value="ECO:0007669"/>
    <property type="project" value="TreeGrafter"/>
</dbReference>
<feature type="transmembrane region" description="Helical" evidence="7">
    <location>
        <begin position="347"/>
        <end position="368"/>
    </location>
</feature>
<comment type="subcellular location">
    <subcellularLocation>
        <location evidence="1">Membrane</location>
        <topology evidence="1">Multi-pass membrane protein</topology>
    </subcellularLocation>
</comment>
<dbReference type="Proteomes" id="UP001212997">
    <property type="component" value="Unassembled WGS sequence"/>
</dbReference>
<dbReference type="PANTHER" id="PTHR10332">
    <property type="entry name" value="EQUILIBRATIVE NUCLEOSIDE TRANSPORTER"/>
    <property type="match status" value="1"/>
</dbReference>
<comment type="similarity">
    <text evidence="2">Belongs to the SLC29A/ENT transporter (TC 2.A.57) family.</text>
</comment>
<keyword evidence="4 7" id="KW-0812">Transmembrane</keyword>
<keyword evidence="5 7" id="KW-1133">Transmembrane helix</keyword>
<dbReference type="Pfam" id="PF01733">
    <property type="entry name" value="Nucleoside_tran"/>
    <property type="match status" value="1"/>
</dbReference>
<name>A0AAD5V363_9APHY</name>
<proteinExistence type="inferred from homology"/>
<feature type="transmembrane region" description="Helical" evidence="7">
    <location>
        <begin position="235"/>
        <end position="257"/>
    </location>
</feature>
<evidence type="ECO:0000256" key="7">
    <source>
        <dbReference type="SAM" id="Phobius"/>
    </source>
</evidence>
<evidence type="ECO:0008006" key="10">
    <source>
        <dbReference type="Google" id="ProtNLM"/>
    </source>
</evidence>
<dbReference type="PRINTS" id="PR01130">
    <property type="entry name" value="DERENTRNSPRT"/>
</dbReference>
<feature type="transmembrane region" description="Helical" evidence="7">
    <location>
        <begin position="313"/>
        <end position="335"/>
    </location>
</feature>
<feature type="transmembrane region" description="Helical" evidence="7">
    <location>
        <begin position="416"/>
        <end position="440"/>
    </location>
</feature>
<organism evidence="8 9">
    <name type="scientific">Meripilus lineatus</name>
    <dbReference type="NCBI Taxonomy" id="2056292"/>
    <lineage>
        <taxon>Eukaryota</taxon>
        <taxon>Fungi</taxon>
        <taxon>Dikarya</taxon>
        <taxon>Basidiomycota</taxon>
        <taxon>Agaricomycotina</taxon>
        <taxon>Agaricomycetes</taxon>
        <taxon>Polyporales</taxon>
        <taxon>Meripilaceae</taxon>
        <taxon>Meripilus</taxon>
    </lineage>
</organism>
<feature type="transmembrane region" description="Helical" evidence="7">
    <location>
        <begin position="155"/>
        <end position="186"/>
    </location>
</feature>
<evidence type="ECO:0000313" key="8">
    <source>
        <dbReference type="EMBL" id="KAJ3485002.1"/>
    </source>
</evidence>
<keyword evidence="6 7" id="KW-0472">Membrane</keyword>
<evidence type="ECO:0000313" key="9">
    <source>
        <dbReference type="Proteomes" id="UP001212997"/>
    </source>
</evidence>
<dbReference type="AlphaFoldDB" id="A0AAD5V363"/>
<feature type="transmembrane region" description="Helical" evidence="7">
    <location>
        <begin position="380"/>
        <end position="396"/>
    </location>
</feature>
<evidence type="ECO:0000256" key="2">
    <source>
        <dbReference type="ARBA" id="ARBA00007965"/>
    </source>
</evidence>
<feature type="transmembrane region" description="Helical" evidence="7">
    <location>
        <begin position="97"/>
        <end position="118"/>
    </location>
</feature>
<protein>
    <recommendedName>
        <fullName evidence="10">Nucleoside transporter</fullName>
    </recommendedName>
</protein>
<keyword evidence="3" id="KW-0813">Transport</keyword>